<dbReference type="EMBL" id="CP000812">
    <property type="protein sequence ID" value="ABV34422.1"/>
    <property type="molecule type" value="Genomic_DNA"/>
</dbReference>
<dbReference type="InterPro" id="IPR023753">
    <property type="entry name" value="FAD/NAD-binding_dom"/>
</dbReference>
<evidence type="ECO:0000256" key="1">
    <source>
        <dbReference type="ARBA" id="ARBA00022630"/>
    </source>
</evidence>
<dbReference type="GO" id="GO:0016491">
    <property type="term" value="F:oxidoreductase activity"/>
    <property type="evidence" value="ECO:0007669"/>
    <property type="project" value="UniProtKB-KW"/>
</dbReference>
<evidence type="ECO:0000259" key="3">
    <source>
        <dbReference type="Pfam" id="PF07992"/>
    </source>
</evidence>
<dbReference type="InterPro" id="IPR036188">
    <property type="entry name" value="FAD/NAD-bd_sf"/>
</dbReference>
<dbReference type="RefSeq" id="WP_012003898.1">
    <property type="nucleotide sequence ID" value="NC_009828.1"/>
</dbReference>
<dbReference type="InterPro" id="IPR050097">
    <property type="entry name" value="Ferredoxin-NADP_redctase_2"/>
</dbReference>
<dbReference type="eggNOG" id="COG0492">
    <property type="taxonomic scope" value="Bacteria"/>
</dbReference>
<evidence type="ECO:0000313" key="5">
    <source>
        <dbReference type="Proteomes" id="UP000002016"/>
    </source>
</evidence>
<organism evidence="4 5">
    <name type="scientific">Pseudothermotoga lettingae (strain ATCC BAA-301 / DSM 14385 / NBRC 107922 / TMO)</name>
    <name type="common">Thermotoga lettingae</name>
    <dbReference type="NCBI Taxonomy" id="416591"/>
    <lineage>
        <taxon>Bacteria</taxon>
        <taxon>Thermotogati</taxon>
        <taxon>Thermotogota</taxon>
        <taxon>Thermotogae</taxon>
        <taxon>Thermotogales</taxon>
        <taxon>Thermotogaceae</taxon>
        <taxon>Pseudothermotoga</taxon>
    </lineage>
</organism>
<dbReference type="STRING" id="416591.Tlet_1868"/>
<dbReference type="HOGENOM" id="CLU_031864_5_3_0"/>
<dbReference type="PANTHER" id="PTHR48105">
    <property type="entry name" value="THIOREDOXIN REDUCTASE 1-RELATED-RELATED"/>
    <property type="match status" value="1"/>
</dbReference>
<name>A8F8D8_PSELT</name>
<dbReference type="AlphaFoldDB" id="A8F8D8"/>
<dbReference type="Proteomes" id="UP000002016">
    <property type="component" value="Chromosome"/>
</dbReference>
<gene>
    <name evidence="4" type="ordered locus">Tlet_1868</name>
</gene>
<dbReference type="Gene3D" id="3.50.50.60">
    <property type="entry name" value="FAD/NAD(P)-binding domain"/>
    <property type="match status" value="2"/>
</dbReference>
<dbReference type="PRINTS" id="PR00469">
    <property type="entry name" value="PNDRDTASEII"/>
</dbReference>
<keyword evidence="5" id="KW-1185">Reference proteome</keyword>
<dbReference type="SUPFAM" id="SSF51905">
    <property type="entry name" value="FAD/NAD(P)-binding domain"/>
    <property type="match status" value="1"/>
</dbReference>
<keyword evidence="1" id="KW-0285">Flavoprotein</keyword>
<evidence type="ECO:0000256" key="2">
    <source>
        <dbReference type="ARBA" id="ARBA00023002"/>
    </source>
</evidence>
<sequence length="261" mass="28607">MHVGIVGAGPAGVSAAVFLKRCGIEISVFEKESVGGLIANAWRVENVPIISPCSGEEIARSLKVSLNEFSINVLYEEVVEIFNRRVLTRSKEYLFDKIIVASGTLPRRILKFEVSSNVVYEYRHLPADIESLAVFGAGDAALDGALKAFENGVRSVHIFSRSGRIKAIKRLRDLAMNSPIVFHFSEPILDVIQGEKLILTTHKAVYEFDALLICIGRVPNVLFVKERTSDIYIVGDAHGSHRQMSIAIGQAIETAMNILGG</sequence>
<dbReference type="Pfam" id="PF07992">
    <property type="entry name" value="Pyr_redox_2"/>
    <property type="match status" value="1"/>
</dbReference>
<evidence type="ECO:0000313" key="4">
    <source>
        <dbReference type="EMBL" id="ABV34422.1"/>
    </source>
</evidence>
<feature type="domain" description="FAD/NAD(P)-binding" evidence="3">
    <location>
        <begin position="2"/>
        <end position="225"/>
    </location>
</feature>
<dbReference type="OrthoDB" id="9786503at2"/>
<reference evidence="4 5" key="2">
    <citation type="journal article" date="2009" name="Proc. Natl. Acad. Sci. U.S.A.">
        <title>On the chimeric nature, thermophilic origin, and phylogenetic placement of the Thermotogales.</title>
        <authorList>
            <person name="Zhaxybayeva O."/>
            <person name="Swithers K.S."/>
            <person name="Lapierre P."/>
            <person name="Fournier G.P."/>
            <person name="Bickhart D.M."/>
            <person name="DeBoy R.T."/>
            <person name="Nelson K.E."/>
            <person name="Nesbo C.L."/>
            <person name="Doolittle W.F."/>
            <person name="Gogarten J.P."/>
            <person name="Noll K.M."/>
        </authorList>
    </citation>
    <scope>NUCLEOTIDE SEQUENCE [LARGE SCALE GENOMIC DNA]</scope>
    <source>
        <strain evidence="5">ATCC BAA-301 / DSM 14385 / NBRC 107922 / TMO</strain>
    </source>
</reference>
<keyword evidence="2" id="KW-0560">Oxidoreductase</keyword>
<dbReference type="PRINTS" id="PR00368">
    <property type="entry name" value="FADPNR"/>
</dbReference>
<accession>A8F8D8</accession>
<protein>
    <submittedName>
        <fullName evidence="4">FAD-dependent pyridine nucleotide-disulphide oxidoreductase</fullName>
    </submittedName>
</protein>
<proteinExistence type="predicted"/>
<dbReference type="KEGG" id="tle:Tlet_1868"/>
<reference evidence="4 5" key="1">
    <citation type="submission" date="2007-08" db="EMBL/GenBank/DDBJ databases">
        <title>Complete sequence of Thermotoga lettingae TMO.</title>
        <authorList>
            <consortium name="US DOE Joint Genome Institute"/>
            <person name="Copeland A."/>
            <person name="Lucas S."/>
            <person name="Lapidus A."/>
            <person name="Barry K."/>
            <person name="Glavina del Rio T."/>
            <person name="Dalin E."/>
            <person name="Tice H."/>
            <person name="Pitluck S."/>
            <person name="Foster B."/>
            <person name="Bruce D."/>
            <person name="Schmutz J."/>
            <person name="Larimer F."/>
            <person name="Land M."/>
            <person name="Hauser L."/>
            <person name="Kyrpides N."/>
            <person name="Mikhailova N."/>
            <person name="Nelson K."/>
            <person name="Gogarten J.P."/>
            <person name="Noll K."/>
            <person name="Richardson P."/>
        </authorList>
    </citation>
    <scope>NUCLEOTIDE SEQUENCE [LARGE SCALE GENOMIC DNA]</scope>
    <source>
        <strain evidence="5">ATCC BAA-301 / DSM 14385 / NBRC 107922 / TMO</strain>
    </source>
</reference>